<accession>A0A9N8X2N6</accession>
<dbReference type="AlphaFoldDB" id="A0A9N8X2N6"/>
<dbReference type="EMBL" id="CAJQZC010000006">
    <property type="protein sequence ID" value="CAG4906394.1"/>
    <property type="molecule type" value="Genomic_DNA"/>
</dbReference>
<keyword evidence="2" id="KW-1185">Reference proteome</keyword>
<reference evidence="1" key="1">
    <citation type="submission" date="2021-04" db="EMBL/GenBank/DDBJ databases">
        <authorList>
            <person name="Vanwijnsberghe S."/>
        </authorList>
    </citation>
    <scope>NUCLEOTIDE SEQUENCE</scope>
    <source>
        <strain evidence="1">LMG 31841</strain>
    </source>
</reference>
<name>A0A9N8X2N6_9BURK</name>
<evidence type="ECO:0000313" key="2">
    <source>
        <dbReference type="Proteomes" id="UP000789704"/>
    </source>
</evidence>
<organism evidence="1 2">
    <name type="scientific">Paraburkholderia saeva</name>
    <dbReference type="NCBI Taxonomy" id="2777537"/>
    <lineage>
        <taxon>Bacteria</taxon>
        <taxon>Pseudomonadati</taxon>
        <taxon>Pseudomonadota</taxon>
        <taxon>Betaproteobacteria</taxon>
        <taxon>Burkholderiales</taxon>
        <taxon>Burkholderiaceae</taxon>
        <taxon>Paraburkholderia</taxon>
    </lineage>
</organism>
<evidence type="ECO:0000313" key="1">
    <source>
        <dbReference type="EMBL" id="CAG4906394.1"/>
    </source>
</evidence>
<sequence>MALPELAGWRAEAVRATFIANAPVTANGKGWWQAFTGTAPDTVLSKPNAAEHSESGPFGVGRLEMKVAFNRVDWVYMPIAEPGPSVPSLGEAQEIMPALNEALAAWLASDDTPFVRTAYGAGLLYPASDVIEGNRAMLAYLPFISMNPELGRDLFFQTNFPRPSSVLDGGVVNRISKLMSATAQVINIGGSGPVPTIQSHYFARVELDLSTTADRTETIPVDKRSTAFNELVTSAIEMMTHGVQP</sequence>
<gene>
    <name evidence="1" type="ORF">LMG31841_03554</name>
</gene>
<protein>
    <submittedName>
        <fullName evidence="1">Uncharacterized protein</fullName>
    </submittedName>
</protein>
<dbReference type="RefSeq" id="WP_228879377.1">
    <property type="nucleotide sequence ID" value="NZ_CAJQZC010000006.1"/>
</dbReference>
<comment type="caution">
    <text evidence="1">The sequence shown here is derived from an EMBL/GenBank/DDBJ whole genome shotgun (WGS) entry which is preliminary data.</text>
</comment>
<dbReference type="Proteomes" id="UP000789704">
    <property type="component" value="Unassembled WGS sequence"/>
</dbReference>
<proteinExistence type="predicted"/>